<name>A0A218XCI3_PUNGR</name>
<protein>
    <submittedName>
        <fullName evidence="1">Uncharacterized protein</fullName>
    </submittedName>
</protein>
<dbReference type="EMBL" id="MTKT01002011">
    <property type="protein sequence ID" value="OWM82498.1"/>
    <property type="molecule type" value="Genomic_DNA"/>
</dbReference>
<dbReference type="AlphaFoldDB" id="A0A218XCI3"/>
<evidence type="ECO:0000313" key="1">
    <source>
        <dbReference type="EMBL" id="OWM82498.1"/>
    </source>
</evidence>
<accession>A0A218XCI3</accession>
<organism evidence="1 2">
    <name type="scientific">Punica granatum</name>
    <name type="common">Pomegranate</name>
    <dbReference type="NCBI Taxonomy" id="22663"/>
    <lineage>
        <taxon>Eukaryota</taxon>
        <taxon>Viridiplantae</taxon>
        <taxon>Streptophyta</taxon>
        <taxon>Embryophyta</taxon>
        <taxon>Tracheophyta</taxon>
        <taxon>Spermatophyta</taxon>
        <taxon>Magnoliopsida</taxon>
        <taxon>eudicotyledons</taxon>
        <taxon>Gunneridae</taxon>
        <taxon>Pentapetalae</taxon>
        <taxon>rosids</taxon>
        <taxon>malvids</taxon>
        <taxon>Myrtales</taxon>
        <taxon>Lythraceae</taxon>
        <taxon>Punica</taxon>
    </lineage>
</organism>
<evidence type="ECO:0000313" key="2">
    <source>
        <dbReference type="Proteomes" id="UP000197138"/>
    </source>
</evidence>
<gene>
    <name evidence="1" type="ORF">CDL15_Pgr002073</name>
</gene>
<proteinExistence type="predicted"/>
<reference evidence="2" key="1">
    <citation type="journal article" date="2017" name="Plant J.">
        <title>The pomegranate (Punica granatum L.) genome and the genomics of punicalagin biosynthesis.</title>
        <authorList>
            <person name="Qin G."/>
            <person name="Xu C."/>
            <person name="Ming R."/>
            <person name="Tang H."/>
            <person name="Guyot R."/>
            <person name="Kramer E.M."/>
            <person name="Hu Y."/>
            <person name="Yi X."/>
            <person name="Qi Y."/>
            <person name="Xu X."/>
            <person name="Gao Z."/>
            <person name="Pan H."/>
            <person name="Jian J."/>
            <person name="Tian Y."/>
            <person name="Yue Z."/>
            <person name="Xu Y."/>
        </authorList>
    </citation>
    <scope>NUCLEOTIDE SEQUENCE [LARGE SCALE GENOMIC DNA]</scope>
    <source>
        <strain evidence="2">cv. Dabenzi</strain>
    </source>
</reference>
<comment type="caution">
    <text evidence="1">The sequence shown here is derived from an EMBL/GenBank/DDBJ whole genome shotgun (WGS) entry which is preliminary data.</text>
</comment>
<dbReference type="Proteomes" id="UP000197138">
    <property type="component" value="Unassembled WGS sequence"/>
</dbReference>
<sequence>MRRQGGGGKWTKAVDGESTAVGVAAWAIGRVALAGGSLERVGVGLGGKASTDLRYLPGSYGLFCYCWWFGEDDDDRIIVLGRPRPLPFAFCLGAKAEQLGLLGQSAARNGVWDPGALIRPWAHHVSFVLYDLPADVSASTVTIFACQLMLGWHDKFGQLYFAVEKSK</sequence>